<dbReference type="AlphaFoldDB" id="A0AAJ6YB38"/>
<dbReference type="KEGG" id="csol:105359143"/>
<reference evidence="2" key="1">
    <citation type="submission" date="2025-08" db="UniProtKB">
        <authorList>
            <consortium name="RefSeq"/>
        </authorList>
    </citation>
    <scope>IDENTIFICATION</scope>
</reference>
<dbReference type="Proteomes" id="UP000695007">
    <property type="component" value="Unplaced"/>
</dbReference>
<sequence>MPSIKKTSKKSDNNLKCNKGLTCGVVSPGPKYGLKTVVGYNNHCVSKNRNPAYTIPKAKLKDAICLGPGPKYFYNLPSIPGYSFPRAVYKDRIICSPGPKYTLPGFWSPAYTLSGRPKSKCSETIAGPYAAPKTPQGPAYPFGLKGKEDKCGINPPIRDVGPITLIKPRAPTYYMVPRRPINEICRSPGPKYTLPIDKAPQYSFGIKHNKCTLIPKTDCDDLC</sequence>
<accession>A0AAJ6YB38</accession>
<dbReference type="GeneID" id="105359143"/>
<evidence type="ECO:0000313" key="1">
    <source>
        <dbReference type="Proteomes" id="UP000695007"/>
    </source>
</evidence>
<name>A0AAJ6YB38_9HYME</name>
<dbReference type="RefSeq" id="XP_011493945.1">
    <property type="nucleotide sequence ID" value="XM_011495643.1"/>
</dbReference>
<gene>
    <name evidence="2" type="primary">LOC105359143</name>
</gene>
<organism evidence="1 2">
    <name type="scientific">Ceratosolen solmsi marchali</name>
    <dbReference type="NCBI Taxonomy" id="326594"/>
    <lineage>
        <taxon>Eukaryota</taxon>
        <taxon>Metazoa</taxon>
        <taxon>Ecdysozoa</taxon>
        <taxon>Arthropoda</taxon>
        <taxon>Hexapoda</taxon>
        <taxon>Insecta</taxon>
        <taxon>Pterygota</taxon>
        <taxon>Neoptera</taxon>
        <taxon>Endopterygota</taxon>
        <taxon>Hymenoptera</taxon>
        <taxon>Apocrita</taxon>
        <taxon>Proctotrupomorpha</taxon>
        <taxon>Chalcidoidea</taxon>
        <taxon>Agaonidae</taxon>
        <taxon>Agaoninae</taxon>
        <taxon>Ceratosolen</taxon>
    </lineage>
</organism>
<proteinExistence type="predicted"/>
<protein>
    <submittedName>
        <fullName evidence="2">Outer dense fiber protein 3-like</fullName>
    </submittedName>
</protein>
<evidence type="ECO:0000313" key="2">
    <source>
        <dbReference type="RefSeq" id="XP_011493945.1"/>
    </source>
</evidence>
<keyword evidence="1" id="KW-1185">Reference proteome</keyword>